<name>A0A7C2ZHS9_9AQUI</name>
<dbReference type="EMBL" id="DSFP01000066">
    <property type="protein sequence ID" value="HEW46506.1"/>
    <property type="molecule type" value="Genomic_DNA"/>
</dbReference>
<protein>
    <submittedName>
        <fullName evidence="2">ATP-binding protein</fullName>
    </submittedName>
</protein>
<dbReference type="Gene3D" id="3.40.50.300">
    <property type="entry name" value="P-loop containing nucleotide triphosphate hydrolases"/>
    <property type="match status" value="1"/>
</dbReference>
<comment type="caution">
    <text evidence="2">The sequence shown here is derived from an EMBL/GenBank/DDBJ whole genome shotgun (WGS) entry which is preliminary data.</text>
</comment>
<feature type="domain" description="AAA+ ATPase" evidence="1">
    <location>
        <begin position="73"/>
        <end position="196"/>
    </location>
</feature>
<dbReference type="SMART" id="SM00382">
    <property type="entry name" value="AAA"/>
    <property type="match status" value="1"/>
</dbReference>
<dbReference type="InterPro" id="IPR027417">
    <property type="entry name" value="P-loop_NTPase"/>
</dbReference>
<dbReference type="InterPro" id="IPR002611">
    <property type="entry name" value="IstB_ATP-bd"/>
</dbReference>
<gene>
    <name evidence="2" type="ORF">ENO47_07585</name>
</gene>
<sequence>MECPKCKGTGFIDKGGLVELCSCRYEGVNLQRYLNIPPRFINAEFENYMPISPSQKTALEICLYYAHSFDPKEGKGLTLVGPPSLGKTHLAVATLKNIYRLKRVRSFFFDTKDLFYKLQSYSGSDKMNKLLNFLINVPLLVLDDLGSERLSDWRVEVLSYIISTRYNYLKSTIITTNYPLLRTEEEGQSLEERLSPAIVGKIYQMNDLINISSLAK</sequence>
<dbReference type="GO" id="GO:0006260">
    <property type="term" value="P:DNA replication"/>
    <property type="evidence" value="ECO:0007669"/>
    <property type="project" value="TreeGrafter"/>
</dbReference>
<keyword evidence="2" id="KW-0067">ATP-binding</keyword>
<dbReference type="PANTHER" id="PTHR30050">
    <property type="entry name" value="CHROMOSOMAL REPLICATION INITIATOR PROTEIN DNAA"/>
    <property type="match status" value="1"/>
</dbReference>
<accession>A0A7C2ZHS9</accession>
<evidence type="ECO:0000313" key="2">
    <source>
        <dbReference type="EMBL" id="HEW46506.1"/>
    </source>
</evidence>
<keyword evidence="2" id="KW-0547">Nucleotide-binding</keyword>
<dbReference type="InterPro" id="IPR003593">
    <property type="entry name" value="AAA+_ATPase"/>
</dbReference>
<organism evidence="2">
    <name type="scientific">Hydrogenobacter sp</name>
    <dbReference type="NCBI Taxonomy" id="2152829"/>
    <lineage>
        <taxon>Bacteria</taxon>
        <taxon>Pseudomonadati</taxon>
        <taxon>Aquificota</taxon>
        <taxon>Aquificia</taxon>
        <taxon>Aquificales</taxon>
        <taxon>Aquificaceae</taxon>
        <taxon>Hydrogenobacter</taxon>
    </lineage>
</organism>
<dbReference type="GO" id="GO:0005524">
    <property type="term" value="F:ATP binding"/>
    <property type="evidence" value="ECO:0007669"/>
    <property type="project" value="UniProtKB-KW"/>
</dbReference>
<dbReference type="Pfam" id="PF01695">
    <property type="entry name" value="IstB_IS21"/>
    <property type="match status" value="1"/>
</dbReference>
<reference evidence="2" key="1">
    <citation type="journal article" date="2020" name="mSystems">
        <title>Genome- and Community-Level Interaction Insights into Carbon Utilization and Element Cycling Functions of Hydrothermarchaeota in Hydrothermal Sediment.</title>
        <authorList>
            <person name="Zhou Z."/>
            <person name="Liu Y."/>
            <person name="Xu W."/>
            <person name="Pan J."/>
            <person name="Luo Z.H."/>
            <person name="Li M."/>
        </authorList>
    </citation>
    <scope>NUCLEOTIDE SEQUENCE [LARGE SCALE GENOMIC DNA]</scope>
    <source>
        <strain evidence="2">SpSt-132</strain>
    </source>
</reference>
<evidence type="ECO:0000259" key="1">
    <source>
        <dbReference type="SMART" id="SM00382"/>
    </source>
</evidence>
<proteinExistence type="predicted"/>
<dbReference type="AlphaFoldDB" id="A0A7C2ZHS9"/>
<dbReference type="SUPFAM" id="SSF52540">
    <property type="entry name" value="P-loop containing nucleoside triphosphate hydrolases"/>
    <property type="match status" value="1"/>
</dbReference>
<dbReference type="PANTHER" id="PTHR30050:SF4">
    <property type="entry name" value="ATP-BINDING PROTEIN RV3427C IN INSERTION SEQUENCE-RELATED"/>
    <property type="match status" value="1"/>
</dbReference>